<dbReference type="WBParaSite" id="L893_g6254.t1">
    <property type="protein sequence ID" value="L893_g6254.t1"/>
    <property type="gene ID" value="L893_g6254"/>
</dbReference>
<sequence length="104" mass="12428">MTLESNMISVISLFKLGRSGPDIRRLLKLHRMEVKRVLNRYKQTGSIRNRKRQRFECPVRTSVMIEAVRDRVKRNPNRSMRKMAKELNISGKSMRRVIREDLKM</sequence>
<evidence type="ECO:0000313" key="3">
    <source>
        <dbReference type="WBParaSite" id="L893_g6254.t1"/>
    </source>
</evidence>
<reference evidence="3" key="1">
    <citation type="submission" date="2016-11" db="UniProtKB">
        <authorList>
            <consortium name="WormBaseParasite"/>
        </authorList>
    </citation>
    <scope>IDENTIFICATION</scope>
</reference>
<accession>A0A1I8AJ17</accession>
<dbReference type="InterPro" id="IPR009057">
    <property type="entry name" value="Homeodomain-like_sf"/>
</dbReference>
<comment type="subcellular location">
    <subcellularLocation>
        <location evidence="1">Nucleus</location>
    </subcellularLocation>
</comment>
<protein>
    <submittedName>
        <fullName evidence="3">Helix-turn-helix domain-containing protein</fullName>
    </submittedName>
</protein>
<evidence type="ECO:0000313" key="2">
    <source>
        <dbReference type="Proteomes" id="UP000095287"/>
    </source>
</evidence>
<dbReference type="SUPFAM" id="SSF46689">
    <property type="entry name" value="Homeodomain-like"/>
    <property type="match status" value="1"/>
</dbReference>
<organism evidence="2 3">
    <name type="scientific">Steinernema glaseri</name>
    <dbReference type="NCBI Taxonomy" id="37863"/>
    <lineage>
        <taxon>Eukaryota</taxon>
        <taxon>Metazoa</taxon>
        <taxon>Ecdysozoa</taxon>
        <taxon>Nematoda</taxon>
        <taxon>Chromadorea</taxon>
        <taxon>Rhabditida</taxon>
        <taxon>Tylenchina</taxon>
        <taxon>Panagrolaimomorpha</taxon>
        <taxon>Strongyloidoidea</taxon>
        <taxon>Steinernematidae</taxon>
        <taxon>Steinernema</taxon>
    </lineage>
</organism>
<dbReference type="Proteomes" id="UP000095287">
    <property type="component" value="Unplaced"/>
</dbReference>
<evidence type="ECO:0000256" key="1">
    <source>
        <dbReference type="ARBA" id="ARBA00004123"/>
    </source>
</evidence>
<dbReference type="GO" id="GO:0005634">
    <property type="term" value="C:nucleus"/>
    <property type="evidence" value="ECO:0007669"/>
    <property type="project" value="UniProtKB-SubCell"/>
</dbReference>
<proteinExistence type="predicted"/>
<keyword evidence="2" id="KW-1185">Reference proteome</keyword>
<name>A0A1I8AJ17_9BILA</name>
<dbReference type="AlphaFoldDB" id="A0A1I8AJ17"/>